<protein>
    <submittedName>
        <fullName evidence="2">Uncharacterized protein</fullName>
    </submittedName>
</protein>
<keyword evidence="3" id="KW-1185">Reference proteome</keyword>
<feature type="chain" id="PRO_5041728627" evidence="1">
    <location>
        <begin position="19"/>
        <end position="72"/>
    </location>
</feature>
<evidence type="ECO:0000256" key="1">
    <source>
        <dbReference type="SAM" id="SignalP"/>
    </source>
</evidence>
<evidence type="ECO:0000313" key="3">
    <source>
        <dbReference type="Proteomes" id="UP001188597"/>
    </source>
</evidence>
<gene>
    <name evidence="2" type="ORF">RJ639_031987</name>
</gene>
<evidence type="ECO:0000313" key="2">
    <source>
        <dbReference type="EMBL" id="KAK3037493.1"/>
    </source>
</evidence>
<comment type="caution">
    <text evidence="2">The sequence shown here is derived from an EMBL/GenBank/DDBJ whole genome shotgun (WGS) entry which is preliminary data.</text>
</comment>
<sequence length="72" mass="7580">MYALALVLVFLLAVLVEGLSHCTVNNPGSNGVASGFFQTGMYAVRAGLAYMVSTSMKDEHGYGSVEIGKTSF</sequence>
<dbReference type="AlphaFoldDB" id="A0AA88X5W5"/>
<reference evidence="2" key="1">
    <citation type="submission" date="2022-12" db="EMBL/GenBank/DDBJ databases">
        <title>Draft genome assemblies for two species of Escallonia (Escalloniales).</title>
        <authorList>
            <person name="Chanderbali A."/>
            <person name="Dervinis C."/>
            <person name="Anghel I."/>
            <person name="Soltis D."/>
            <person name="Soltis P."/>
            <person name="Zapata F."/>
        </authorList>
    </citation>
    <scope>NUCLEOTIDE SEQUENCE</scope>
    <source>
        <strain evidence="2">UCBG64.0493</strain>
        <tissue evidence="2">Leaf</tissue>
    </source>
</reference>
<organism evidence="2 3">
    <name type="scientific">Escallonia herrerae</name>
    <dbReference type="NCBI Taxonomy" id="1293975"/>
    <lineage>
        <taxon>Eukaryota</taxon>
        <taxon>Viridiplantae</taxon>
        <taxon>Streptophyta</taxon>
        <taxon>Embryophyta</taxon>
        <taxon>Tracheophyta</taxon>
        <taxon>Spermatophyta</taxon>
        <taxon>Magnoliopsida</taxon>
        <taxon>eudicotyledons</taxon>
        <taxon>Gunneridae</taxon>
        <taxon>Pentapetalae</taxon>
        <taxon>asterids</taxon>
        <taxon>campanulids</taxon>
        <taxon>Escalloniales</taxon>
        <taxon>Escalloniaceae</taxon>
        <taxon>Escallonia</taxon>
    </lineage>
</organism>
<keyword evidence="1" id="KW-0732">Signal</keyword>
<dbReference type="Proteomes" id="UP001188597">
    <property type="component" value="Unassembled WGS sequence"/>
</dbReference>
<feature type="signal peptide" evidence="1">
    <location>
        <begin position="1"/>
        <end position="18"/>
    </location>
</feature>
<proteinExistence type="predicted"/>
<accession>A0AA88X5W5</accession>
<name>A0AA88X5W5_9ASTE</name>
<dbReference type="EMBL" id="JAVXUP010000122">
    <property type="protein sequence ID" value="KAK3037493.1"/>
    <property type="molecule type" value="Genomic_DNA"/>
</dbReference>